<evidence type="ECO:0000256" key="3">
    <source>
        <dbReference type="ARBA" id="ARBA00022729"/>
    </source>
</evidence>
<evidence type="ECO:0000256" key="5">
    <source>
        <dbReference type="ARBA" id="ARBA00023136"/>
    </source>
</evidence>
<keyword evidence="3 9" id="KW-0732">Signal</keyword>
<dbReference type="PANTHER" id="PTHR19433:SF133">
    <property type="entry name" value="IMMUNE-TYPE RECEPTOR 5 PRECURSOR-RELATED"/>
    <property type="match status" value="1"/>
</dbReference>
<evidence type="ECO:0000259" key="10">
    <source>
        <dbReference type="SMART" id="SM00406"/>
    </source>
</evidence>
<dbReference type="PANTHER" id="PTHR19433">
    <property type="entry name" value="T-CELL RECEPTOR ALPHA CHAIN V REGION-RELATED"/>
    <property type="match status" value="1"/>
</dbReference>
<comment type="subcellular location">
    <subcellularLocation>
        <location evidence="1">Cell membrane</location>
    </subcellularLocation>
</comment>
<dbReference type="Gene3D" id="2.60.40.10">
    <property type="entry name" value="Immunoglobulins"/>
    <property type="match status" value="2"/>
</dbReference>
<organism evidence="12 13">
    <name type="scientific">Cyprinus carpio carpio</name>
    <dbReference type="NCBI Taxonomy" id="630221"/>
    <lineage>
        <taxon>Eukaryota</taxon>
        <taxon>Metazoa</taxon>
        <taxon>Chordata</taxon>
        <taxon>Craniata</taxon>
        <taxon>Vertebrata</taxon>
        <taxon>Euteleostomi</taxon>
        <taxon>Actinopterygii</taxon>
        <taxon>Neopterygii</taxon>
        <taxon>Teleostei</taxon>
        <taxon>Ostariophysi</taxon>
        <taxon>Cypriniformes</taxon>
        <taxon>Cyprinidae</taxon>
        <taxon>Cyprininae</taxon>
        <taxon>Cyprinus</taxon>
    </lineage>
</organism>
<dbReference type="GeneTree" id="ENSGT01030000234530"/>
<evidence type="ECO:0000256" key="8">
    <source>
        <dbReference type="SAM" id="Phobius"/>
    </source>
</evidence>
<evidence type="ECO:0000259" key="11">
    <source>
        <dbReference type="SMART" id="SM00409"/>
    </source>
</evidence>
<dbReference type="InterPro" id="IPR036179">
    <property type="entry name" value="Ig-like_dom_sf"/>
</dbReference>
<dbReference type="GO" id="GO:0005886">
    <property type="term" value="C:plasma membrane"/>
    <property type="evidence" value="ECO:0007669"/>
    <property type="project" value="UniProtKB-SubCell"/>
</dbReference>
<feature type="domain" description="Immunoglobulin V-set" evidence="10">
    <location>
        <begin position="169"/>
        <end position="246"/>
    </location>
</feature>
<dbReference type="InterPro" id="IPR052051">
    <property type="entry name" value="TCR_complex_component"/>
</dbReference>
<sequence>MMPRFQFQPLCSQLYKMLHFFILMVNISKCSSDNADIVAQNHLKIVQAGDSVNFACIFPKEPKTGAVWVKQRVGEKPLSIASSYQGLPGKFENDFDQHKRFFFVKDDSSFNLSITNTEELDTATYYCVKHFFTFTFGDVTDLIVKDAQLNIQSNHQRAATDPVHPEDSGVALQCTVLTQSCAGEHNVYWFRRESGESPPGIIFTQEHRNAQCERSSDVNSTAHKCIYSLPKRNLSLSDAGIYYCAVAACGEILFGDTRKVDLPDKCFQTHWTTAALIIITLSVIVIIIMGAQLYKYRQKDKMHNTQHGQLVADDADALNYAALRLQQKPSTSRRPIERKSQDNSIYAHWCRIL</sequence>
<dbReference type="Proteomes" id="UP001108240">
    <property type="component" value="Unplaced"/>
</dbReference>
<evidence type="ECO:0000313" key="13">
    <source>
        <dbReference type="Proteomes" id="UP001108240"/>
    </source>
</evidence>
<feature type="signal peptide" evidence="9">
    <location>
        <begin position="1"/>
        <end position="32"/>
    </location>
</feature>
<keyword evidence="13" id="KW-1185">Reference proteome</keyword>
<dbReference type="SMART" id="SM00409">
    <property type="entry name" value="IG"/>
    <property type="match status" value="2"/>
</dbReference>
<evidence type="ECO:0000256" key="6">
    <source>
        <dbReference type="ARBA" id="ARBA00023157"/>
    </source>
</evidence>
<name>A0A8C1C5S7_CYPCA</name>
<dbReference type="AlphaFoldDB" id="A0A8C1C5S7"/>
<dbReference type="GO" id="GO:0009617">
    <property type="term" value="P:response to bacterium"/>
    <property type="evidence" value="ECO:0007669"/>
    <property type="project" value="TreeGrafter"/>
</dbReference>
<accession>A0A8C1C5S7</accession>
<feature type="domain" description="Immunoglobulin" evidence="11">
    <location>
        <begin position="41"/>
        <end position="145"/>
    </location>
</feature>
<keyword evidence="5 8" id="KW-0472">Membrane</keyword>
<evidence type="ECO:0000256" key="2">
    <source>
        <dbReference type="ARBA" id="ARBA00022475"/>
    </source>
</evidence>
<feature type="transmembrane region" description="Helical" evidence="8">
    <location>
        <begin position="271"/>
        <end position="294"/>
    </location>
</feature>
<keyword evidence="8" id="KW-0812">Transmembrane</keyword>
<keyword evidence="8" id="KW-1133">Transmembrane helix</keyword>
<dbReference type="Ensembl" id="ENSCCRT00000046407.2">
    <property type="protein sequence ID" value="ENSCCRP00000042818.2"/>
    <property type="gene ID" value="ENSCCRG00000022836.2"/>
</dbReference>
<dbReference type="SUPFAM" id="SSF48726">
    <property type="entry name" value="Immunoglobulin"/>
    <property type="match status" value="2"/>
</dbReference>
<dbReference type="InterPro" id="IPR003599">
    <property type="entry name" value="Ig_sub"/>
</dbReference>
<feature type="domain" description="Immunoglobulin" evidence="11">
    <location>
        <begin position="159"/>
        <end position="263"/>
    </location>
</feature>
<dbReference type="InterPro" id="IPR013783">
    <property type="entry name" value="Ig-like_fold"/>
</dbReference>
<reference evidence="12" key="2">
    <citation type="submission" date="2025-09" db="UniProtKB">
        <authorList>
            <consortium name="Ensembl"/>
        </authorList>
    </citation>
    <scope>IDENTIFICATION</scope>
</reference>
<feature type="domain" description="Immunoglobulin V-set" evidence="10">
    <location>
        <begin position="51"/>
        <end position="129"/>
    </location>
</feature>
<dbReference type="OMA" id="KFENDSH"/>
<evidence type="ECO:0000313" key="12">
    <source>
        <dbReference type="Ensembl" id="ENSCCRP00000042818.2"/>
    </source>
</evidence>
<evidence type="ECO:0000256" key="4">
    <source>
        <dbReference type="ARBA" id="ARBA00022859"/>
    </source>
</evidence>
<reference evidence="12" key="1">
    <citation type="submission" date="2025-08" db="UniProtKB">
        <authorList>
            <consortium name="Ensembl"/>
        </authorList>
    </citation>
    <scope>IDENTIFICATION</scope>
</reference>
<dbReference type="InterPro" id="IPR013106">
    <property type="entry name" value="Ig_V-set"/>
</dbReference>
<evidence type="ECO:0000256" key="9">
    <source>
        <dbReference type="SAM" id="SignalP"/>
    </source>
</evidence>
<evidence type="ECO:0000256" key="1">
    <source>
        <dbReference type="ARBA" id="ARBA00004236"/>
    </source>
</evidence>
<keyword evidence="2" id="KW-1003">Cell membrane</keyword>
<keyword evidence="4" id="KW-0391">Immunity</keyword>
<feature type="chain" id="PRO_5039900443" evidence="9">
    <location>
        <begin position="33"/>
        <end position="353"/>
    </location>
</feature>
<dbReference type="GO" id="GO:0002376">
    <property type="term" value="P:immune system process"/>
    <property type="evidence" value="ECO:0007669"/>
    <property type="project" value="UniProtKB-KW"/>
</dbReference>
<proteinExistence type="predicted"/>
<dbReference type="SMART" id="SM00406">
    <property type="entry name" value="IGv"/>
    <property type="match status" value="2"/>
</dbReference>
<dbReference type="Pfam" id="PF07686">
    <property type="entry name" value="V-set"/>
    <property type="match status" value="2"/>
</dbReference>
<dbReference type="CDD" id="cd00099">
    <property type="entry name" value="IgV"/>
    <property type="match status" value="1"/>
</dbReference>
<keyword evidence="6" id="KW-1015">Disulfide bond</keyword>
<protein>
    <submittedName>
        <fullName evidence="12">Uncharacterized protein</fullName>
    </submittedName>
</protein>
<keyword evidence="7" id="KW-0325">Glycoprotein</keyword>
<evidence type="ECO:0000256" key="7">
    <source>
        <dbReference type="ARBA" id="ARBA00023180"/>
    </source>
</evidence>